<protein>
    <recommendedName>
        <fullName evidence="1">Copper amine oxidase-like N-terminal domain-containing protein</fullName>
    </recommendedName>
</protein>
<evidence type="ECO:0000259" key="1">
    <source>
        <dbReference type="Pfam" id="PF07833"/>
    </source>
</evidence>
<keyword evidence="3" id="KW-1185">Reference proteome</keyword>
<dbReference type="SUPFAM" id="SSF55383">
    <property type="entry name" value="Copper amine oxidase, domain N"/>
    <property type="match status" value="2"/>
</dbReference>
<dbReference type="RefSeq" id="WP_077714475.1">
    <property type="nucleotide sequence ID" value="NZ_CP019698.1"/>
</dbReference>
<dbReference type="KEGG" id="dfg:B0537_10075"/>
<proteinExistence type="predicted"/>
<evidence type="ECO:0000313" key="2">
    <source>
        <dbReference type="EMBL" id="AQS59403.1"/>
    </source>
</evidence>
<organism evidence="2 3">
    <name type="scientific">Desulforamulus ferrireducens</name>
    <dbReference type="NCBI Taxonomy" id="1833852"/>
    <lineage>
        <taxon>Bacteria</taxon>
        <taxon>Bacillati</taxon>
        <taxon>Bacillota</taxon>
        <taxon>Clostridia</taxon>
        <taxon>Eubacteriales</taxon>
        <taxon>Peptococcaceae</taxon>
        <taxon>Desulforamulus</taxon>
    </lineage>
</organism>
<accession>A0A1S6IXA1</accession>
<dbReference type="Pfam" id="PF07833">
    <property type="entry name" value="Cu_amine_oxidN1"/>
    <property type="match status" value="1"/>
</dbReference>
<dbReference type="InterPro" id="IPR036582">
    <property type="entry name" value="Mao_N_sf"/>
</dbReference>
<dbReference type="Proteomes" id="UP000189464">
    <property type="component" value="Chromosome"/>
</dbReference>
<dbReference type="OrthoDB" id="1786361at2"/>
<evidence type="ECO:0000313" key="3">
    <source>
        <dbReference type="Proteomes" id="UP000189464"/>
    </source>
</evidence>
<dbReference type="InterPro" id="IPR012854">
    <property type="entry name" value="Cu_amine_oxidase-like_N"/>
</dbReference>
<sequence>MLNHLKTLSLSGVLTVFCLLYFVLPAWANDIIIPVGERNISVNGKPYTMDAPSFLEQGRLYVSSRSLANMLQADVKWQDKMDYQSITFNQNGHSVVFLIGNNNYLVKHREFYTSLEEMDAPPLLIGEKSYIPVRFLLENLGYRVSNDNNSLLAKFTGEFTKEGFVIPLESSLQNIKAYQADILLELVVENNMDLDKQMAEVKDILASQGINPLPVINEVSSYFSKGYVNTSYGLGDKVTVHGLGKGAILIRIWR</sequence>
<reference evidence="2 3" key="1">
    <citation type="journal article" date="2016" name="Int. J. Syst. Evol. Microbiol.">
        <title>Desulfotomaculum ferrireducens sp. nov., a moderately thermophilic sulfate-reducing and dissimilatory Fe(III)-reducing bacterium isolated from compost.</title>
        <authorList>
            <person name="Yang G."/>
            <person name="Guo J."/>
            <person name="Zhuang L."/>
            <person name="Yuan Y."/>
            <person name="Zhou S."/>
        </authorList>
    </citation>
    <scope>NUCLEOTIDE SEQUENCE [LARGE SCALE GENOMIC DNA]</scope>
    <source>
        <strain evidence="2 3">GSS09</strain>
    </source>
</reference>
<dbReference type="Gene3D" id="3.30.457.10">
    <property type="entry name" value="Copper amine oxidase-like, N-terminal domain"/>
    <property type="match status" value="1"/>
</dbReference>
<feature type="domain" description="Copper amine oxidase-like N-terminal" evidence="1">
    <location>
        <begin position="42"/>
        <end position="150"/>
    </location>
</feature>
<name>A0A1S6IXA1_9FIRM</name>
<dbReference type="STRING" id="1833852.B0537_10075"/>
<dbReference type="EMBL" id="CP019698">
    <property type="protein sequence ID" value="AQS59403.1"/>
    <property type="molecule type" value="Genomic_DNA"/>
</dbReference>
<gene>
    <name evidence="2" type="ORF">B0537_10075</name>
</gene>
<dbReference type="AlphaFoldDB" id="A0A1S6IXA1"/>